<sequence>MQSTLADTAAILSLNVGQPIVVEHKNKDVRTAIYKHPVLHHAFLSKLNFEGDGQADLEHHGGTDKAVCVYPIEHYAYWESELGAQLSPGAFGENLTTKGMLESQLCIGDIFRLGDAIVQVSQPRQPCFKLSIKFNMPTLPLLVQTTGFTGYYFRVLQEGFVPNQAELTLIERHPDASLTVSFANRIMHMDKQNNEGIDQLLANSALSASWRKTFTKRKAGQLTDSSARLNGK</sequence>
<dbReference type="PROSITE" id="PS51340">
    <property type="entry name" value="MOSC"/>
    <property type="match status" value="1"/>
</dbReference>
<dbReference type="InterPro" id="IPR052353">
    <property type="entry name" value="Benzoxazolinone_Detox_Enz"/>
</dbReference>
<dbReference type="GO" id="GO:0030170">
    <property type="term" value="F:pyridoxal phosphate binding"/>
    <property type="evidence" value="ECO:0007669"/>
    <property type="project" value="InterPro"/>
</dbReference>
<dbReference type="GO" id="GO:0003824">
    <property type="term" value="F:catalytic activity"/>
    <property type="evidence" value="ECO:0007669"/>
    <property type="project" value="InterPro"/>
</dbReference>
<protein>
    <submittedName>
        <fullName evidence="2">MOSC domain-containing protein YiiM</fullName>
    </submittedName>
</protein>
<dbReference type="InterPro" id="IPR011037">
    <property type="entry name" value="Pyrv_Knase-like_insert_dom_sf"/>
</dbReference>
<dbReference type="Proteomes" id="UP000518605">
    <property type="component" value="Unassembled WGS sequence"/>
</dbReference>
<dbReference type="SUPFAM" id="SSF50800">
    <property type="entry name" value="PK beta-barrel domain-like"/>
    <property type="match status" value="1"/>
</dbReference>
<feature type="domain" description="MOSC" evidence="1">
    <location>
        <begin position="36"/>
        <end position="170"/>
    </location>
</feature>
<dbReference type="InterPro" id="IPR005163">
    <property type="entry name" value="Tri_helical_YiiM-like"/>
</dbReference>
<dbReference type="Pfam" id="PF03475">
    <property type="entry name" value="YiiM_3-alpha"/>
    <property type="match status" value="1"/>
</dbReference>
<dbReference type="InterPro" id="IPR005302">
    <property type="entry name" value="MoCF_Sase_C"/>
</dbReference>
<accession>A0A7W5C3S3</accession>
<evidence type="ECO:0000313" key="2">
    <source>
        <dbReference type="EMBL" id="MBB3150337.1"/>
    </source>
</evidence>
<gene>
    <name evidence="2" type="ORF">FHS16_000369</name>
</gene>
<dbReference type="EMBL" id="JACHXW010000001">
    <property type="protein sequence ID" value="MBB3150337.1"/>
    <property type="molecule type" value="Genomic_DNA"/>
</dbReference>
<keyword evidence="3" id="KW-1185">Reference proteome</keyword>
<dbReference type="GO" id="GO:0030151">
    <property type="term" value="F:molybdenum ion binding"/>
    <property type="evidence" value="ECO:0007669"/>
    <property type="project" value="InterPro"/>
</dbReference>
<dbReference type="PANTHER" id="PTHR30212:SF4">
    <property type="entry name" value="MOSC DOMAIN-CONTAINING PROTEIN"/>
    <property type="match status" value="1"/>
</dbReference>
<evidence type="ECO:0000313" key="3">
    <source>
        <dbReference type="Proteomes" id="UP000518605"/>
    </source>
</evidence>
<organism evidence="2 3">
    <name type="scientific">Paenibacillus endophyticus</name>
    <dbReference type="NCBI Taxonomy" id="1294268"/>
    <lineage>
        <taxon>Bacteria</taxon>
        <taxon>Bacillati</taxon>
        <taxon>Bacillota</taxon>
        <taxon>Bacilli</taxon>
        <taxon>Bacillales</taxon>
        <taxon>Paenibacillaceae</taxon>
        <taxon>Paenibacillus</taxon>
    </lineage>
</organism>
<name>A0A7W5C3S3_9BACL</name>
<reference evidence="2 3" key="1">
    <citation type="submission" date="2020-08" db="EMBL/GenBank/DDBJ databases">
        <title>Genomic Encyclopedia of Type Strains, Phase III (KMG-III): the genomes of soil and plant-associated and newly described type strains.</title>
        <authorList>
            <person name="Whitman W."/>
        </authorList>
    </citation>
    <scope>NUCLEOTIDE SEQUENCE [LARGE SCALE GENOMIC DNA]</scope>
    <source>
        <strain evidence="2 3">CECT 8234</strain>
    </source>
</reference>
<dbReference type="Gene3D" id="2.40.33.20">
    <property type="entry name" value="PK beta-barrel domain-like"/>
    <property type="match status" value="1"/>
</dbReference>
<evidence type="ECO:0000259" key="1">
    <source>
        <dbReference type="PROSITE" id="PS51340"/>
    </source>
</evidence>
<dbReference type="AlphaFoldDB" id="A0A7W5C3S3"/>
<dbReference type="Pfam" id="PF03473">
    <property type="entry name" value="MOSC"/>
    <property type="match status" value="1"/>
</dbReference>
<comment type="caution">
    <text evidence="2">The sequence shown here is derived from an EMBL/GenBank/DDBJ whole genome shotgun (WGS) entry which is preliminary data.</text>
</comment>
<dbReference type="RefSeq" id="WP_183558048.1">
    <property type="nucleotide sequence ID" value="NZ_CBCSLB010000001.1"/>
</dbReference>
<proteinExistence type="predicted"/>
<dbReference type="PANTHER" id="PTHR30212">
    <property type="entry name" value="PROTEIN YIIM"/>
    <property type="match status" value="1"/>
</dbReference>